<dbReference type="InterPro" id="IPR015915">
    <property type="entry name" value="Kelch-typ_b-propeller"/>
</dbReference>
<keyword evidence="4" id="KW-1185">Reference proteome</keyword>
<dbReference type="PANTHER" id="PTHR46344">
    <property type="entry name" value="OS02G0202900 PROTEIN"/>
    <property type="match status" value="1"/>
</dbReference>
<keyword evidence="2" id="KW-0677">Repeat</keyword>
<evidence type="ECO:0000313" key="4">
    <source>
        <dbReference type="Proteomes" id="UP000039865"/>
    </source>
</evidence>
<evidence type="ECO:0000256" key="1">
    <source>
        <dbReference type="ARBA" id="ARBA00022441"/>
    </source>
</evidence>
<dbReference type="AlphaFoldDB" id="A0A078B827"/>
<keyword evidence="1" id="KW-0880">Kelch repeat</keyword>
<gene>
    <name evidence="3" type="primary">Contig8934.g9548</name>
    <name evidence="3" type="ORF">STYLEM_19810</name>
</gene>
<reference evidence="3 4" key="1">
    <citation type="submission" date="2014-06" db="EMBL/GenBank/DDBJ databases">
        <authorList>
            <person name="Swart Estienne"/>
        </authorList>
    </citation>
    <scope>NUCLEOTIDE SEQUENCE [LARGE SCALE GENOMIC DNA]</scope>
    <source>
        <strain evidence="3 4">130c</strain>
    </source>
</reference>
<dbReference type="InParanoid" id="A0A078B827"/>
<dbReference type="EMBL" id="CCKQ01018684">
    <property type="protein sequence ID" value="CDW90665.1"/>
    <property type="molecule type" value="Genomic_DNA"/>
</dbReference>
<dbReference type="InterPro" id="IPR006652">
    <property type="entry name" value="Kelch_1"/>
</dbReference>
<dbReference type="Gene3D" id="2.120.10.80">
    <property type="entry name" value="Kelch-type beta propeller"/>
    <property type="match status" value="1"/>
</dbReference>
<proteinExistence type="predicted"/>
<dbReference type="PANTHER" id="PTHR46344:SF27">
    <property type="entry name" value="KELCH REPEAT SUPERFAMILY PROTEIN"/>
    <property type="match status" value="1"/>
</dbReference>
<dbReference type="Proteomes" id="UP000039865">
    <property type="component" value="Unassembled WGS sequence"/>
</dbReference>
<dbReference type="SUPFAM" id="SSF117281">
    <property type="entry name" value="Kelch motif"/>
    <property type="match status" value="1"/>
</dbReference>
<dbReference type="Pfam" id="PF01344">
    <property type="entry name" value="Kelch_1"/>
    <property type="match status" value="1"/>
</dbReference>
<dbReference type="SMART" id="SM00612">
    <property type="entry name" value="Kelch"/>
    <property type="match status" value="2"/>
</dbReference>
<sequence length="593" mass="68910">MCNKCLYESSKIKNESSVSALFTPLITKDLKRKYDQAYLQYKESRCEVAEIETEHIKEIMVNRVKDFCKELQEQVNRCEEIIKQRIKDSASLKTLELLVEQNADLFSENQGSNFQKIKDEFDSKINNSKYATIVKRQNFYRESIFTEIEKSITHMDKTFESLKDLHHRVIQVQEISQELIIEKFDQIIEDTVMNDVSSQDAFVNKSEPDVQIMGTNCDQQLNLDEGDQFQIRNCQLDMSECSQFSLFSGSSNLQNCAWTNMKELVTDQQKLFSIQNFTLKQYDQNNRVWESVLKSDLFYQRIVVLPGTNEVYLVGGAQDYESEYTTNEVILYRSKEEFQQKKSMIFKKSKVCLTVGQLKSNENVNFSKAFIFAIGGQENKNQLSRIVERYSPRADLWQQMPSLIQARSESSAIVLNDNLYVFGGMAFDESKLQFIPIRTIERLNLKILFNQTAHQSQKQFQVIDIKLPTDCINVGLIPISNCETLILGGFSYDRYLNQKLKFSSYQTNNSNQVDQCIELIGDSKLDHGDFFQAQIFTQVVQSNKKGDSDKMEIEDSLRFCNYDETLLAIGTFYTHQIELFDDFNIKSFELKNL</sequence>
<evidence type="ECO:0000313" key="3">
    <source>
        <dbReference type="EMBL" id="CDW90665.1"/>
    </source>
</evidence>
<protein>
    <submittedName>
        <fullName evidence="3">Macronuclear development protein 3</fullName>
    </submittedName>
</protein>
<accession>A0A078B827</accession>
<evidence type="ECO:0000256" key="2">
    <source>
        <dbReference type="ARBA" id="ARBA00022737"/>
    </source>
</evidence>
<organism evidence="3 4">
    <name type="scientific">Stylonychia lemnae</name>
    <name type="common">Ciliate</name>
    <dbReference type="NCBI Taxonomy" id="5949"/>
    <lineage>
        <taxon>Eukaryota</taxon>
        <taxon>Sar</taxon>
        <taxon>Alveolata</taxon>
        <taxon>Ciliophora</taxon>
        <taxon>Intramacronucleata</taxon>
        <taxon>Spirotrichea</taxon>
        <taxon>Stichotrichia</taxon>
        <taxon>Sporadotrichida</taxon>
        <taxon>Oxytrichidae</taxon>
        <taxon>Stylonychinae</taxon>
        <taxon>Stylonychia</taxon>
    </lineage>
</organism>
<name>A0A078B827_STYLE</name>
<dbReference type="OrthoDB" id="191037at2759"/>